<keyword evidence="2" id="KW-1185">Reference proteome</keyword>
<gene>
    <name evidence="1" type="ORF">Tco_0858837</name>
</gene>
<comment type="caution">
    <text evidence="1">The sequence shown here is derived from an EMBL/GenBank/DDBJ whole genome shotgun (WGS) entry which is preliminary data.</text>
</comment>
<name>A0ABQ5BAF4_9ASTR</name>
<reference evidence="1" key="2">
    <citation type="submission" date="2022-01" db="EMBL/GenBank/DDBJ databases">
        <authorList>
            <person name="Yamashiro T."/>
            <person name="Shiraishi A."/>
            <person name="Satake H."/>
            <person name="Nakayama K."/>
        </authorList>
    </citation>
    <scope>NUCLEOTIDE SEQUENCE</scope>
</reference>
<evidence type="ECO:0000313" key="1">
    <source>
        <dbReference type="EMBL" id="GJT11795.1"/>
    </source>
</evidence>
<protein>
    <submittedName>
        <fullName evidence="1">Uncharacterized protein</fullName>
    </submittedName>
</protein>
<accession>A0ABQ5BAF4</accession>
<dbReference type="Proteomes" id="UP001151760">
    <property type="component" value="Unassembled WGS sequence"/>
</dbReference>
<organism evidence="1 2">
    <name type="scientific">Tanacetum coccineum</name>
    <dbReference type="NCBI Taxonomy" id="301880"/>
    <lineage>
        <taxon>Eukaryota</taxon>
        <taxon>Viridiplantae</taxon>
        <taxon>Streptophyta</taxon>
        <taxon>Embryophyta</taxon>
        <taxon>Tracheophyta</taxon>
        <taxon>Spermatophyta</taxon>
        <taxon>Magnoliopsida</taxon>
        <taxon>eudicotyledons</taxon>
        <taxon>Gunneridae</taxon>
        <taxon>Pentapetalae</taxon>
        <taxon>asterids</taxon>
        <taxon>campanulids</taxon>
        <taxon>Asterales</taxon>
        <taxon>Asteraceae</taxon>
        <taxon>Asteroideae</taxon>
        <taxon>Anthemideae</taxon>
        <taxon>Anthemidinae</taxon>
        <taxon>Tanacetum</taxon>
    </lineage>
</organism>
<proteinExistence type="predicted"/>
<sequence>MMRNLIRIHGVCSSQWYHHDERCQGMNKQRVIEEYDYIADRLEKERLCMMLTSVPAATPLPADDPYMTLPVTYLQQLWILHGFTTYEKHGVSPFADSAAGPSPFLSSIAGGPSPSNVSTDHIPIALLTSLPYIILVDPRVKVETVSESAFSPPRSRSKHLGVRSDDYLWDKPVEDFFIPEVRSDEDMENYIPPLHMVNSKDWEIINDERKTVYMFVGQSFIPIRQHCLERMIASTSTTCSTLVTSRCCLAGNIIQTVQAGLRQAYECLAYAPIACTARQMVFSSPWLTAKKESAHHLQTAWYVSQILDGCQLFHLTLIVLDGASNNYVSAACIVAAGYIGNCFICDAPGSVDLAMATVPADYVPTGHVLISADRYKSADLFNILEYVIKEL</sequence>
<reference evidence="1" key="1">
    <citation type="journal article" date="2022" name="Int. J. Mol. Sci.">
        <title>Draft Genome of Tanacetum Coccineum: Genomic Comparison of Closely Related Tanacetum-Family Plants.</title>
        <authorList>
            <person name="Yamashiro T."/>
            <person name="Shiraishi A."/>
            <person name="Nakayama K."/>
            <person name="Satake H."/>
        </authorList>
    </citation>
    <scope>NUCLEOTIDE SEQUENCE</scope>
</reference>
<dbReference type="EMBL" id="BQNB010013097">
    <property type="protein sequence ID" value="GJT11795.1"/>
    <property type="molecule type" value="Genomic_DNA"/>
</dbReference>
<evidence type="ECO:0000313" key="2">
    <source>
        <dbReference type="Proteomes" id="UP001151760"/>
    </source>
</evidence>